<gene>
    <name evidence="1" type="ORF">SAMN04488023_102129</name>
</gene>
<organism evidence="1 2">
    <name type="scientific">Pedobacter rhizosphaerae</name>
    <dbReference type="NCBI Taxonomy" id="390241"/>
    <lineage>
        <taxon>Bacteria</taxon>
        <taxon>Pseudomonadati</taxon>
        <taxon>Bacteroidota</taxon>
        <taxon>Sphingobacteriia</taxon>
        <taxon>Sphingobacteriales</taxon>
        <taxon>Sphingobacteriaceae</taxon>
        <taxon>Pedobacter</taxon>
    </lineage>
</organism>
<dbReference type="STRING" id="390241.SAMN04488023_102129"/>
<name>A0A1H9JXX5_9SPHI</name>
<keyword evidence="2" id="KW-1185">Reference proteome</keyword>
<reference evidence="1 2" key="1">
    <citation type="submission" date="2016-10" db="EMBL/GenBank/DDBJ databases">
        <authorList>
            <person name="de Groot N.N."/>
        </authorList>
    </citation>
    <scope>NUCLEOTIDE SEQUENCE [LARGE SCALE GENOMIC DNA]</scope>
    <source>
        <strain evidence="1 2">DSM 18610</strain>
    </source>
</reference>
<protein>
    <submittedName>
        <fullName evidence="1">Uncharacterized protein</fullName>
    </submittedName>
</protein>
<dbReference type="Proteomes" id="UP000199572">
    <property type="component" value="Unassembled WGS sequence"/>
</dbReference>
<accession>A0A1H9JXX5</accession>
<dbReference type="EMBL" id="FOGG01000002">
    <property type="protein sequence ID" value="SEQ91668.1"/>
    <property type="molecule type" value="Genomic_DNA"/>
</dbReference>
<evidence type="ECO:0000313" key="2">
    <source>
        <dbReference type="Proteomes" id="UP000199572"/>
    </source>
</evidence>
<evidence type="ECO:0000313" key="1">
    <source>
        <dbReference type="EMBL" id="SEQ91668.1"/>
    </source>
</evidence>
<proteinExistence type="predicted"/>
<dbReference type="AlphaFoldDB" id="A0A1H9JXX5"/>
<sequence length="112" mass="13011">MLSDVKIIRFFDSPSLAIMELKHTGFPDTTPAPQILQWFLFDKKSDCFSQIELRSVDSSGEVEERFFDQGFLKCNHSEATFIEKFNSAQHRLTLQNTSDLPFEMLVKIKDLF</sequence>